<evidence type="ECO:0000256" key="1">
    <source>
        <dbReference type="ARBA" id="ARBA00005184"/>
    </source>
</evidence>
<dbReference type="InterPro" id="IPR011050">
    <property type="entry name" value="Pectin_lyase_fold/virulence"/>
</dbReference>
<dbReference type="GO" id="GO:0045490">
    <property type="term" value="P:pectin catabolic process"/>
    <property type="evidence" value="ECO:0007669"/>
    <property type="project" value="UniProtKB-UniPathway"/>
</dbReference>
<reference evidence="7" key="1">
    <citation type="submission" date="2020-07" db="EMBL/GenBank/DDBJ databases">
        <title>Ethylene signaling mediates host invasion by parasitic plants.</title>
        <authorList>
            <person name="Yoshida S."/>
        </authorList>
    </citation>
    <scope>NUCLEOTIDE SEQUENCE</scope>
    <source>
        <strain evidence="7">Okayama</strain>
    </source>
</reference>
<dbReference type="GO" id="GO:0042545">
    <property type="term" value="P:cell wall modification"/>
    <property type="evidence" value="ECO:0007669"/>
    <property type="project" value="InterPro"/>
</dbReference>
<keyword evidence="2" id="KW-0378">Hydrolase</keyword>
<evidence type="ECO:0000313" key="8">
    <source>
        <dbReference type="Proteomes" id="UP000653305"/>
    </source>
</evidence>
<comment type="pathway">
    <text evidence="1">Glycan metabolism; pectin degradation; 2-dehydro-3-deoxy-D-gluconate from pectin: step 1/5.</text>
</comment>
<dbReference type="GO" id="GO:0030599">
    <property type="term" value="F:pectinesterase activity"/>
    <property type="evidence" value="ECO:0007669"/>
    <property type="project" value="UniProtKB-EC"/>
</dbReference>
<evidence type="ECO:0000259" key="6">
    <source>
        <dbReference type="Pfam" id="PF01095"/>
    </source>
</evidence>
<evidence type="ECO:0000256" key="2">
    <source>
        <dbReference type="ARBA" id="ARBA00022801"/>
    </source>
</evidence>
<dbReference type="Pfam" id="PF01095">
    <property type="entry name" value="Pectinesterase"/>
    <property type="match status" value="1"/>
</dbReference>
<feature type="domain" description="Pectinesterase catalytic" evidence="6">
    <location>
        <begin position="2"/>
        <end position="146"/>
    </location>
</feature>
<gene>
    <name evidence="7" type="ORF">PHJA_002726300</name>
</gene>
<organism evidence="7 8">
    <name type="scientific">Phtheirospermum japonicum</name>
    <dbReference type="NCBI Taxonomy" id="374723"/>
    <lineage>
        <taxon>Eukaryota</taxon>
        <taxon>Viridiplantae</taxon>
        <taxon>Streptophyta</taxon>
        <taxon>Embryophyta</taxon>
        <taxon>Tracheophyta</taxon>
        <taxon>Spermatophyta</taxon>
        <taxon>Magnoliopsida</taxon>
        <taxon>eudicotyledons</taxon>
        <taxon>Gunneridae</taxon>
        <taxon>Pentapetalae</taxon>
        <taxon>asterids</taxon>
        <taxon>lamiids</taxon>
        <taxon>Lamiales</taxon>
        <taxon>Orobanchaceae</taxon>
        <taxon>Orobanchaceae incertae sedis</taxon>
        <taxon>Phtheirospermum</taxon>
    </lineage>
</organism>
<keyword evidence="3" id="KW-0063">Aspartyl esterase</keyword>
<dbReference type="PANTHER" id="PTHR31707">
    <property type="entry name" value="PECTINESTERASE"/>
    <property type="match status" value="1"/>
</dbReference>
<dbReference type="EMBL" id="BMAC01001125">
    <property type="protein sequence ID" value="GFQ05822.1"/>
    <property type="molecule type" value="Genomic_DNA"/>
</dbReference>
<dbReference type="InterPro" id="IPR012334">
    <property type="entry name" value="Pectin_lyas_fold"/>
</dbReference>
<comment type="catalytic activity">
    <reaction evidence="5">
        <text>[(1-&gt;4)-alpha-D-galacturonosyl methyl ester](n) + n H2O = [(1-&gt;4)-alpha-D-galacturonosyl](n) + n methanol + n H(+)</text>
        <dbReference type="Rhea" id="RHEA:22380"/>
        <dbReference type="Rhea" id="RHEA-COMP:14570"/>
        <dbReference type="Rhea" id="RHEA-COMP:14573"/>
        <dbReference type="ChEBI" id="CHEBI:15377"/>
        <dbReference type="ChEBI" id="CHEBI:15378"/>
        <dbReference type="ChEBI" id="CHEBI:17790"/>
        <dbReference type="ChEBI" id="CHEBI:140522"/>
        <dbReference type="ChEBI" id="CHEBI:140523"/>
        <dbReference type="EC" id="3.1.1.11"/>
    </reaction>
</comment>
<proteinExistence type="predicted"/>
<sequence length="179" mass="20220">MVDFIFGNAVVVFQNYNINPRQPMPNQFNTITERGKRGPNQNTGICVHKCVIRSSVNVTTNTYLGWPWKDFSTTVIMKTNISRIVSPLGWTPWVDKAVPPASIFYAKYLNIGAGVNMSNRVKWHGYKSNLTTAQASKYDVQSFIDGTSWVPVTGVTYEATFKKKKKKTHLPPECAKKKK</sequence>
<dbReference type="UniPathway" id="UPA00545">
    <property type="reaction ID" value="UER00823"/>
</dbReference>
<keyword evidence="8" id="KW-1185">Reference proteome</keyword>
<evidence type="ECO:0000256" key="3">
    <source>
        <dbReference type="ARBA" id="ARBA00023085"/>
    </source>
</evidence>
<name>A0A830DII4_9LAMI</name>
<keyword evidence="4" id="KW-0961">Cell wall biogenesis/degradation</keyword>
<evidence type="ECO:0000256" key="5">
    <source>
        <dbReference type="ARBA" id="ARBA00047928"/>
    </source>
</evidence>
<dbReference type="Gene3D" id="2.160.20.10">
    <property type="entry name" value="Single-stranded right-handed beta-helix, Pectin lyase-like"/>
    <property type="match status" value="1"/>
</dbReference>
<accession>A0A830DII4</accession>
<evidence type="ECO:0000256" key="4">
    <source>
        <dbReference type="ARBA" id="ARBA00023316"/>
    </source>
</evidence>
<comment type="caution">
    <text evidence="7">The sequence shown here is derived from an EMBL/GenBank/DDBJ whole genome shotgun (WGS) entry which is preliminary data.</text>
</comment>
<dbReference type="Proteomes" id="UP000653305">
    <property type="component" value="Unassembled WGS sequence"/>
</dbReference>
<evidence type="ECO:0000313" key="7">
    <source>
        <dbReference type="EMBL" id="GFQ05822.1"/>
    </source>
</evidence>
<protein>
    <submittedName>
        <fullName evidence="7">Pectinesterase 3</fullName>
    </submittedName>
</protein>
<dbReference type="InterPro" id="IPR000070">
    <property type="entry name" value="Pectinesterase_cat"/>
</dbReference>
<dbReference type="AlphaFoldDB" id="A0A830DII4"/>
<dbReference type="OrthoDB" id="2019149at2759"/>
<dbReference type="SUPFAM" id="SSF51126">
    <property type="entry name" value="Pectin lyase-like"/>
    <property type="match status" value="1"/>
</dbReference>